<dbReference type="EMBL" id="AYJU01000018">
    <property type="protein sequence ID" value="EST52198.1"/>
    <property type="molecule type" value="Genomic_DNA"/>
</dbReference>
<dbReference type="HOGENOM" id="CLU_3380881_0_0_9"/>
<dbReference type="Proteomes" id="UP000017973">
    <property type="component" value="Unassembled WGS sequence"/>
</dbReference>
<accession>V6MA21</accession>
<evidence type="ECO:0000313" key="1">
    <source>
        <dbReference type="EMBL" id="EST52198.1"/>
    </source>
</evidence>
<comment type="caution">
    <text evidence="1">The sequence shown here is derived from an EMBL/GenBank/DDBJ whole genome shotgun (WGS) entry which is preliminary data.</text>
</comment>
<organism evidence="1 2">
    <name type="scientific">Brevibacillus panacihumi W25</name>
    <dbReference type="NCBI Taxonomy" id="1408254"/>
    <lineage>
        <taxon>Bacteria</taxon>
        <taxon>Bacillati</taxon>
        <taxon>Bacillota</taxon>
        <taxon>Bacilli</taxon>
        <taxon>Bacillales</taxon>
        <taxon>Paenibacillaceae</taxon>
        <taxon>Brevibacillus</taxon>
    </lineage>
</organism>
<sequence length="33" mass="3986">MIQGFQKSSCEQEKNLQIKNENFYCNELKYVLD</sequence>
<gene>
    <name evidence="1" type="ORF">T458_26360</name>
</gene>
<evidence type="ECO:0000313" key="2">
    <source>
        <dbReference type="Proteomes" id="UP000017973"/>
    </source>
</evidence>
<protein>
    <submittedName>
        <fullName evidence="1">Uncharacterized protein</fullName>
    </submittedName>
</protein>
<name>V6MA21_9BACL</name>
<dbReference type="AlphaFoldDB" id="V6MA21"/>
<reference evidence="1 2" key="1">
    <citation type="journal article" date="2014" name="Genome Announc.">
        <title>Draft Genome Sequence of Brevibacillus panacihumi Strain W25, a Halotolerant Hydrocarbon-Degrading Bacterium.</title>
        <authorList>
            <person name="Wang X."/>
            <person name="Jin D."/>
            <person name="Zhou L."/>
            <person name="Wu L."/>
            <person name="An W."/>
            <person name="Chen Y."/>
            <person name="Zhao L."/>
        </authorList>
    </citation>
    <scope>NUCLEOTIDE SEQUENCE [LARGE SCALE GENOMIC DNA]</scope>
    <source>
        <strain evidence="1 2">W25</strain>
    </source>
</reference>
<keyword evidence="2" id="KW-1185">Reference proteome</keyword>
<proteinExistence type="predicted"/>